<dbReference type="Proteomes" id="UP000223596">
    <property type="component" value="Unassembled WGS sequence"/>
</dbReference>
<dbReference type="EMBL" id="PDBW01000001">
    <property type="protein sequence ID" value="PFH01300.1"/>
    <property type="molecule type" value="Genomic_DNA"/>
</dbReference>
<dbReference type="GeneID" id="35803329"/>
<accession>A0AB36TEM9</accession>
<evidence type="ECO:0000313" key="2">
    <source>
        <dbReference type="Proteomes" id="UP000223596"/>
    </source>
</evidence>
<dbReference type="RefSeq" id="WP_003513273.1">
    <property type="nucleotide sequence ID" value="NZ_PDBW01000001.1"/>
</dbReference>
<organism evidence="1 2">
    <name type="scientific">Acetivibrio thermocellus AD2</name>
    <dbReference type="NCBI Taxonomy" id="1138384"/>
    <lineage>
        <taxon>Bacteria</taxon>
        <taxon>Bacillati</taxon>
        <taxon>Bacillota</taxon>
        <taxon>Clostridia</taxon>
        <taxon>Eubacteriales</taxon>
        <taxon>Oscillospiraceae</taxon>
        <taxon>Acetivibrio</taxon>
    </lineage>
</organism>
<gene>
    <name evidence="1" type="ORF">M972_1129</name>
</gene>
<evidence type="ECO:0000313" key="1">
    <source>
        <dbReference type="EMBL" id="PFH01300.1"/>
    </source>
</evidence>
<comment type="caution">
    <text evidence="1">The sequence shown here is derived from an EMBL/GenBank/DDBJ whole genome shotgun (WGS) entry which is preliminary data.</text>
</comment>
<dbReference type="AlphaFoldDB" id="A0AB36TEM9"/>
<protein>
    <submittedName>
        <fullName evidence="1">Uncharacterized protein</fullName>
    </submittedName>
</protein>
<proteinExistence type="predicted"/>
<name>A0AB36TEM9_ACETH</name>
<reference evidence="1 2" key="1">
    <citation type="submission" date="2017-09" db="EMBL/GenBank/DDBJ databases">
        <title>Evaluation of Pacific Biosciences Sequencing Technology to Finishing C. thermocellum Genome Sequences.</title>
        <authorList>
            <person name="Brown S."/>
        </authorList>
    </citation>
    <scope>NUCLEOTIDE SEQUENCE [LARGE SCALE GENOMIC DNA]</scope>
    <source>
        <strain evidence="1 2">AD2</strain>
    </source>
</reference>
<sequence length="87" mass="10479">MEFLKRKLLNECVRFIELCQSYVLDGRINVDTYNSLSNIKLNFIKDMLEKERSNIYLDRDFLKRINKLFKINSLICEMSQKAININR</sequence>